<evidence type="ECO:0008006" key="5">
    <source>
        <dbReference type="Google" id="ProtNLM"/>
    </source>
</evidence>
<dbReference type="EMBL" id="WQNE01000015">
    <property type="protein sequence ID" value="MVT75127.1"/>
    <property type="molecule type" value="Genomic_DNA"/>
</dbReference>
<name>A0A844T842_9BRAD</name>
<keyword evidence="4" id="KW-1185">Reference proteome</keyword>
<dbReference type="RefSeq" id="WP_157331065.1">
    <property type="nucleotide sequence ID" value="NZ_JANADL010000008.1"/>
</dbReference>
<protein>
    <recommendedName>
        <fullName evidence="5">BA14K family protein</fullName>
    </recommendedName>
</protein>
<feature type="compositionally biased region" description="Basic residues" evidence="1">
    <location>
        <begin position="56"/>
        <end position="79"/>
    </location>
</feature>
<keyword evidence="2" id="KW-0732">Signal</keyword>
<organism evidence="3 4">
    <name type="scientific">Bradyrhizobium cajani</name>
    <dbReference type="NCBI Taxonomy" id="1928661"/>
    <lineage>
        <taxon>Bacteria</taxon>
        <taxon>Pseudomonadati</taxon>
        <taxon>Pseudomonadota</taxon>
        <taxon>Alphaproteobacteria</taxon>
        <taxon>Hyphomicrobiales</taxon>
        <taxon>Nitrobacteraceae</taxon>
        <taxon>Bradyrhizobium</taxon>
    </lineage>
</organism>
<reference evidence="3 4" key="1">
    <citation type="submission" date="2019-12" db="EMBL/GenBank/DDBJ databases">
        <title>Draft genome sequences Bradyrhizobium cajani AMBPC1010, Bradyrhizobium pachyrhizi AMBPC1040 and Bradyrhizobium yuanmingense ALSPC3051, three plant growth promoting strains isolated from nodules of Cajanus cajan L. in Dominican Republic.</title>
        <authorList>
            <person name="Flores-Felix J.D."/>
            <person name="Araujo J."/>
            <person name="Diaz-Alcantara C."/>
            <person name="Gonzalez-Andres F."/>
            <person name="Velazquez E."/>
        </authorList>
    </citation>
    <scope>NUCLEOTIDE SEQUENCE [LARGE SCALE GENOMIC DNA]</scope>
    <source>
        <strain evidence="3 4">1010</strain>
    </source>
</reference>
<accession>A0A844T842</accession>
<proteinExistence type="predicted"/>
<evidence type="ECO:0000256" key="1">
    <source>
        <dbReference type="SAM" id="MobiDB-lite"/>
    </source>
</evidence>
<comment type="caution">
    <text evidence="3">The sequence shown here is derived from an EMBL/GenBank/DDBJ whole genome shotgun (WGS) entry which is preliminary data.</text>
</comment>
<gene>
    <name evidence="3" type="ORF">GPL20_19175</name>
</gene>
<feature type="signal peptide" evidence="2">
    <location>
        <begin position="1"/>
        <end position="27"/>
    </location>
</feature>
<feature type="region of interest" description="Disordered" evidence="1">
    <location>
        <begin position="25"/>
        <end position="79"/>
    </location>
</feature>
<evidence type="ECO:0000313" key="3">
    <source>
        <dbReference type="EMBL" id="MVT75127.1"/>
    </source>
</evidence>
<feature type="compositionally biased region" description="Polar residues" evidence="1">
    <location>
        <begin position="30"/>
        <end position="54"/>
    </location>
</feature>
<sequence>MNIRAVCHALILGGLVTVAVPSPLSLAQPKDNSAAATKQTGATAPSKATPNTTMRPFKHRYWRHRGGRHPHYGSRRLGT</sequence>
<dbReference type="Proteomes" id="UP000449969">
    <property type="component" value="Unassembled WGS sequence"/>
</dbReference>
<evidence type="ECO:0000313" key="4">
    <source>
        <dbReference type="Proteomes" id="UP000449969"/>
    </source>
</evidence>
<dbReference type="OrthoDB" id="8245526at2"/>
<evidence type="ECO:0000256" key="2">
    <source>
        <dbReference type="SAM" id="SignalP"/>
    </source>
</evidence>
<feature type="chain" id="PRO_5032748077" description="BA14K family protein" evidence="2">
    <location>
        <begin position="28"/>
        <end position="79"/>
    </location>
</feature>
<dbReference type="AlphaFoldDB" id="A0A844T842"/>